<dbReference type="Gene3D" id="1.10.10.1830">
    <property type="entry name" value="Non-ribosomal peptide synthase, adenylation domain"/>
    <property type="match status" value="1"/>
</dbReference>
<dbReference type="SUPFAM" id="SSF47336">
    <property type="entry name" value="ACP-like"/>
    <property type="match status" value="1"/>
</dbReference>
<dbReference type="SUPFAM" id="SSF56801">
    <property type="entry name" value="Acetyl-CoA synthetase-like"/>
    <property type="match status" value="1"/>
</dbReference>
<dbReference type="InterPro" id="IPR036736">
    <property type="entry name" value="ACP-like_sf"/>
</dbReference>
<dbReference type="PROSITE" id="PS00455">
    <property type="entry name" value="AMP_BINDING"/>
    <property type="match status" value="1"/>
</dbReference>
<gene>
    <name evidence="7" type="ORF">B0A71_04240</name>
    <name evidence="6" type="ORF">BHE19_19330</name>
</gene>
<dbReference type="RefSeq" id="WP_070908826.1">
    <property type="nucleotide sequence ID" value="NZ_MIKE01000029.1"/>
</dbReference>
<dbReference type="InterPro" id="IPR045851">
    <property type="entry name" value="AMP-bd_C_sf"/>
</dbReference>
<sequence length="1578" mass="178734">MASDLYLKLKEQNIHIDVKDENLDIKAPAGALTPDIIDEIKRNKADLIRFINQYKYDKAVAIPKAAISPDAKYALSSSQLRLWILSQSEKGNVAYNSVGGYIFEGVLDQNTLNESLKEIVSRHESLRTVFEEDGNGGANQIVKGIEAIDFSIEHADLQNVSNADEVLKEQVAKEALIPFHLSKGPLFKTKLYQLAQNKWAFIYTIHHIIVDALSMNIFIAEILEFYNSKKQNRANALNALRIQYKDYASWENEQLTGKKYEELKNYWLDQFQGELPVLTMPVDKKRPILQTFNGGTVEKRIDTKLSENLEKLIRENGATMFMGLTAVINTLLYKFSTQEDIIIGTPVSGREDEDLQNQIGYYGNTLAIRMKFKKENTFLELLEYTKKQVVGAYEHQMFPFATLVKELNLKRDPSRNPLFDVQVIYGENDNSKKSESLEGLQVWEYEFEEKLKTSRFDMVFSFYKDGNHLVQNIQYNTDVFSEKIVHQIADHVSVIMNSIVKNPKEQIYKLEHIGEQQKVALLQLSKGDVLAYDQSKTILDLFKEQVQEKPEAIAVAFKNKKITYKALDEESNRLANYLLANHTLKKNDFIGLMIDNSENVLVCILGILKTGSAYVPIDPEYPKQRIQHIIEDSGLNVLLTQSDYLFDLDFYTGEFFATDIQMDSIAAESTVFEAQVNPADAAYIIYTSGSTGNAKGVVINHENLMFSTIARLETYPDAAAFLLLSSISFDSSVAGIFGTITGGAKLVFAPKIRVSDVDTIIDILVEEEVSHLLTVPSYYQLLLNQLGEHPNKLKTVIVAGEECTKQLVDLHQKVTTLKNCKLFNEYGPTECTVWASYYVYEPAVEFIPSIGKPIANSSVYILNDNNELSIDGLIGEIHIAGKGLSGGYWNNPELSKEKFVDNPFETGTKMYKTGDLAKRFSDGNIEFLGRKDNQIKIRGNRLELGEIENALLNFKGIDGAVVTYSEGTLVGHILTDIVINIDNLKKHLKEQLPIYAVPTSYTQSNEFPLLPNGKVDKKALVVLANKHTLKGDSYVPPSNETEAALVHVFQQILQKESIGIEDDFFALGGDSIKAIQIISKLKQLGFVLTVQDVMQFTAIQELALHVKLAKQEIDQNAVEGTIPLTPIQKYFFEVTSQHKNHFNQSILLKSSKSLSEEGLKQIFQKLTVQHDALRAIFKEEGNEWIQEIKNDGFEFQLYVHSNVTASEFETICDGYQSSFDLEKGPLFKAVLFKREDTDYLLLLSHHLVIDGVSWRIILEDLMTLYGQYEAGAALELPLKTHSLKYWQEKQLEYANSMTMMEEEVYWSSINEATQFSTSELPKDFDYEGNNFYKDFETKVFQLDPSFTEKLLTEAHKAYKTNINDVLIAGLSLAIGKNFDIDKVAIQLEGHGREDINSEIDITRTVGWFTTIYPVLITLKKKQDNIGQLIEVKETLHRIPNKGIGFGILKYLKDCELNVKADVSFNYLGDFDLGQSNQEDQIFQFADIPKGREIAANTERTGTLDVSGILVNGQLQIMLSFNTNYFRNETIENLKEAYKYELELLISSLSEEKETHLTPVDFTYKGLDLSSLEELNKML</sequence>
<dbReference type="Gene3D" id="3.30.559.10">
    <property type="entry name" value="Chloramphenicol acetyltransferase-like domain"/>
    <property type="match status" value="2"/>
</dbReference>
<dbReference type="PANTHER" id="PTHR45398">
    <property type="match status" value="1"/>
</dbReference>
<dbReference type="InterPro" id="IPR006162">
    <property type="entry name" value="Ppantetheine_attach_site"/>
</dbReference>
<dbReference type="Gene3D" id="2.30.38.10">
    <property type="entry name" value="Luciferase, Domain 3"/>
    <property type="match status" value="1"/>
</dbReference>
<dbReference type="InterPro" id="IPR020845">
    <property type="entry name" value="AMP-binding_CS"/>
</dbReference>
<dbReference type="InterPro" id="IPR001242">
    <property type="entry name" value="Condensation_dom"/>
</dbReference>
<reference evidence="8" key="2">
    <citation type="submission" date="2016-09" db="EMBL/GenBank/DDBJ databases">
        <authorList>
            <person name="Chen S."/>
            <person name="Walker E."/>
        </authorList>
    </citation>
    <scope>NUCLEOTIDE SEQUENCE [LARGE SCALE GENOMIC DNA]</scope>
    <source>
        <strain evidence="8">MSU</strain>
    </source>
</reference>
<evidence type="ECO:0000313" key="9">
    <source>
        <dbReference type="Proteomes" id="UP000198319"/>
    </source>
</evidence>
<evidence type="ECO:0000259" key="5">
    <source>
        <dbReference type="PROSITE" id="PS50075"/>
    </source>
</evidence>
<dbReference type="InterPro" id="IPR010071">
    <property type="entry name" value="AA_adenyl_dom"/>
</dbReference>
<dbReference type="FunFam" id="1.10.1200.10:FF:000005">
    <property type="entry name" value="Nonribosomal peptide synthetase 1"/>
    <property type="match status" value="1"/>
</dbReference>
<evidence type="ECO:0000313" key="7">
    <source>
        <dbReference type="EMBL" id="OXB21434.1"/>
    </source>
</evidence>
<dbReference type="InterPro" id="IPR041464">
    <property type="entry name" value="TubC_N"/>
</dbReference>
<dbReference type="NCBIfam" id="TIGR01733">
    <property type="entry name" value="AA-adenyl-dom"/>
    <property type="match status" value="1"/>
</dbReference>
<dbReference type="SUPFAM" id="SSF52777">
    <property type="entry name" value="CoA-dependent acyltransferases"/>
    <property type="match status" value="4"/>
</dbReference>
<evidence type="ECO:0000313" key="8">
    <source>
        <dbReference type="Proteomes" id="UP000180252"/>
    </source>
</evidence>
<dbReference type="STRING" id="1278819.BHE19_19330"/>
<dbReference type="CDD" id="cd19534">
    <property type="entry name" value="E_NRPS"/>
    <property type="match status" value="1"/>
</dbReference>
<feature type="domain" description="Carrier" evidence="5">
    <location>
        <begin position="1036"/>
        <end position="1110"/>
    </location>
</feature>
<dbReference type="InterPro" id="IPR009081">
    <property type="entry name" value="PP-bd_ACP"/>
</dbReference>
<organism evidence="6 8">
    <name type="scientific">Flavobacterium tructae</name>
    <dbReference type="NCBI Taxonomy" id="1114873"/>
    <lineage>
        <taxon>Bacteria</taxon>
        <taxon>Pseudomonadati</taxon>
        <taxon>Bacteroidota</taxon>
        <taxon>Flavobacteriia</taxon>
        <taxon>Flavobacteriales</taxon>
        <taxon>Flavobacteriaceae</taxon>
        <taxon>Flavobacterium</taxon>
    </lineage>
</organism>
<keyword evidence="9" id="KW-1185">Reference proteome</keyword>
<evidence type="ECO:0000256" key="3">
    <source>
        <dbReference type="ARBA" id="ARBA00022553"/>
    </source>
</evidence>
<evidence type="ECO:0000313" key="6">
    <source>
        <dbReference type="EMBL" id="OHT43126.1"/>
    </source>
</evidence>
<dbReference type="Gene3D" id="3.30.559.30">
    <property type="entry name" value="Nonribosomal peptide synthetase, condensation domain"/>
    <property type="match status" value="2"/>
</dbReference>
<dbReference type="InterPro" id="IPR000873">
    <property type="entry name" value="AMP-dep_synth/lig_dom"/>
</dbReference>
<dbReference type="CDD" id="cd19531">
    <property type="entry name" value="LCL_NRPS-like"/>
    <property type="match status" value="1"/>
</dbReference>
<protein>
    <recommendedName>
        <fullName evidence="5">Carrier domain-containing protein</fullName>
    </recommendedName>
</protein>
<evidence type="ECO:0000256" key="4">
    <source>
        <dbReference type="ARBA" id="ARBA00022598"/>
    </source>
</evidence>
<dbReference type="NCBIfam" id="TIGR01720">
    <property type="entry name" value="NRPS-para261"/>
    <property type="match status" value="1"/>
</dbReference>
<dbReference type="Pfam" id="PF00550">
    <property type="entry name" value="PP-binding"/>
    <property type="match status" value="1"/>
</dbReference>
<dbReference type="FunFam" id="3.40.50.980:FF:000001">
    <property type="entry name" value="Non-ribosomal peptide synthetase"/>
    <property type="match status" value="1"/>
</dbReference>
<dbReference type="CDD" id="cd05930">
    <property type="entry name" value="A_NRPS"/>
    <property type="match status" value="1"/>
</dbReference>
<dbReference type="InterPro" id="IPR023213">
    <property type="entry name" value="CAT-like_dom_sf"/>
</dbReference>
<keyword evidence="2" id="KW-0596">Phosphopantetheine</keyword>
<name>A0A1S1J1M7_9FLAO</name>
<keyword evidence="3" id="KW-0597">Phosphoprotein</keyword>
<dbReference type="Pfam" id="PF18563">
    <property type="entry name" value="TubC_N"/>
    <property type="match status" value="1"/>
</dbReference>
<dbReference type="PROSITE" id="PS50075">
    <property type="entry name" value="CARRIER"/>
    <property type="match status" value="1"/>
</dbReference>
<reference evidence="6" key="1">
    <citation type="submission" date="2016-09" db="EMBL/GenBank/DDBJ databases">
        <authorList>
            <person name="Capua I."/>
            <person name="De Benedictis P."/>
            <person name="Joannis T."/>
            <person name="Lombin L.H."/>
            <person name="Cattoli G."/>
        </authorList>
    </citation>
    <scope>NUCLEOTIDE SEQUENCE [LARGE SCALE GENOMIC DNA]</scope>
    <source>
        <strain evidence="6">MSU</strain>
    </source>
</reference>
<dbReference type="Proteomes" id="UP000198319">
    <property type="component" value="Unassembled WGS sequence"/>
</dbReference>
<dbReference type="FunFam" id="3.30.559.10:FF:000016">
    <property type="entry name" value="Nonribosomal peptide synthase Pes1"/>
    <property type="match status" value="1"/>
</dbReference>
<comment type="caution">
    <text evidence="6">The sequence shown here is derived from an EMBL/GenBank/DDBJ whole genome shotgun (WGS) entry which is preliminary data.</text>
</comment>
<evidence type="ECO:0000256" key="1">
    <source>
        <dbReference type="ARBA" id="ARBA00001957"/>
    </source>
</evidence>
<comment type="cofactor">
    <cofactor evidence="1">
        <name>pantetheine 4'-phosphate</name>
        <dbReference type="ChEBI" id="CHEBI:47942"/>
    </cofactor>
</comment>
<dbReference type="Pfam" id="PF00501">
    <property type="entry name" value="AMP-binding"/>
    <property type="match status" value="1"/>
</dbReference>
<keyword evidence="4" id="KW-0436">Ligase</keyword>
<reference evidence="7 9" key="3">
    <citation type="submission" date="2016-11" db="EMBL/GenBank/DDBJ databases">
        <title>Whole genomes of Flavobacteriaceae.</title>
        <authorList>
            <person name="Stine C."/>
            <person name="Li C."/>
            <person name="Tadesse D."/>
        </authorList>
    </citation>
    <scope>NUCLEOTIDE SEQUENCE [LARGE SCALE GENOMIC DNA]</scope>
    <source>
        <strain evidence="7 9">ATCC BAA-2541</strain>
    </source>
</reference>
<dbReference type="PROSITE" id="PS00012">
    <property type="entry name" value="PHOSPHOPANTETHEINE"/>
    <property type="match status" value="1"/>
</dbReference>
<dbReference type="InterPro" id="IPR044894">
    <property type="entry name" value="TubC_N_sf"/>
</dbReference>
<evidence type="ECO:0000256" key="2">
    <source>
        <dbReference type="ARBA" id="ARBA00022450"/>
    </source>
</evidence>
<dbReference type="GO" id="GO:0016874">
    <property type="term" value="F:ligase activity"/>
    <property type="evidence" value="ECO:0007669"/>
    <property type="project" value="UniProtKB-KW"/>
</dbReference>
<dbReference type="Proteomes" id="UP000180252">
    <property type="component" value="Unassembled WGS sequence"/>
</dbReference>
<dbReference type="Gene3D" id="3.30.300.30">
    <property type="match status" value="1"/>
</dbReference>
<proteinExistence type="predicted"/>
<dbReference type="PANTHER" id="PTHR45398:SF1">
    <property type="entry name" value="ENZYME, PUTATIVE (JCVI)-RELATED"/>
    <property type="match status" value="1"/>
</dbReference>
<dbReference type="Gene3D" id="3.40.50.980">
    <property type="match status" value="2"/>
</dbReference>
<dbReference type="Pfam" id="PF00668">
    <property type="entry name" value="Condensation"/>
    <property type="match status" value="2"/>
</dbReference>
<dbReference type="Gene3D" id="1.10.1200.10">
    <property type="entry name" value="ACP-like"/>
    <property type="match status" value="1"/>
</dbReference>
<accession>A0A1S1J1M7</accession>
<dbReference type="InterPro" id="IPR010060">
    <property type="entry name" value="NRPS_synth"/>
</dbReference>
<dbReference type="EMBL" id="MUHG01000004">
    <property type="protein sequence ID" value="OXB21434.1"/>
    <property type="molecule type" value="Genomic_DNA"/>
</dbReference>
<dbReference type="EMBL" id="MIKE01000029">
    <property type="protein sequence ID" value="OHT43126.1"/>
    <property type="molecule type" value="Genomic_DNA"/>
</dbReference>
<dbReference type="OrthoDB" id="9778690at2"/>